<name>A0A9D7XFN4_9BACT</name>
<comment type="caution">
    <text evidence="3">The sequence shown here is derived from an EMBL/GenBank/DDBJ whole genome shotgun (WGS) entry which is preliminary data.</text>
</comment>
<evidence type="ECO:0000313" key="3">
    <source>
        <dbReference type="EMBL" id="MBK9716082.1"/>
    </source>
</evidence>
<dbReference type="EMBL" id="JADKFW010000004">
    <property type="protein sequence ID" value="MBK9716082.1"/>
    <property type="molecule type" value="Genomic_DNA"/>
</dbReference>
<accession>A0A9D7XFN4</accession>
<evidence type="ECO:0000313" key="4">
    <source>
        <dbReference type="Proteomes" id="UP000808349"/>
    </source>
</evidence>
<dbReference type="Pfam" id="PF26628">
    <property type="entry name" value="DUF8202"/>
    <property type="match status" value="1"/>
</dbReference>
<proteinExistence type="predicted"/>
<sequence>MYKISLILGVICFNCIVSNFLFAQNPGGVEKPIIWKQNIVSDYRESISTETFNFNKYLKIAENGKELNLPMGNLNKISLFIVFNSENKEDIASIHSGNKEIVITDSTVSSRNKYAYTNTDRKPKILTYVENIKKSNKLDTNGVFRINRKKIDVNETFQGGVAEIIVYDKLLNKNQINKIESYLSIKYGISLPLTSDYYNSFGDIIWNPLHHVGNEHHLTSIGKDKNSNLNQLQSRNAYSDFDLTIGLNQITPNNDENKNNILNNSYLFWADNNGSTIYKSKEPNSEILSIDRIWQMEHKGNLGLGGGIEFKVRLKD</sequence>
<feature type="chain" id="PRO_5038648892" description="DUF8202 domain-containing protein" evidence="1">
    <location>
        <begin position="24"/>
        <end position="316"/>
    </location>
</feature>
<feature type="signal peptide" evidence="1">
    <location>
        <begin position="1"/>
        <end position="23"/>
    </location>
</feature>
<feature type="domain" description="DUF8202" evidence="2">
    <location>
        <begin position="176"/>
        <end position="303"/>
    </location>
</feature>
<evidence type="ECO:0000256" key="1">
    <source>
        <dbReference type="SAM" id="SignalP"/>
    </source>
</evidence>
<reference evidence="3 4" key="1">
    <citation type="submission" date="2020-10" db="EMBL/GenBank/DDBJ databases">
        <title>Connecting structure to function with the recovery of over 1000 high-quality activated sludge metagenome-assembled genomes encoding full-length rRNA genes using long-read sequencing.</title>
        <authorList>
            <person name="Singleton C.M."/>
            <person name="Petriglieri F."/>
            <person name="Kristensen J.M."/>
            <person name="Kirkegaard R.H."/>
            <person name="Michaelsen T.Y."/>
            <person name="Andersen M.H."/>
            <person name="Karst S.M."/>
            <person name="Dueholm M.S."/>
            <person name="Nielsen P.H."/>
            <person name="Albertsen M."/>
        </authorList>
    </citation>
    <scope>NUCLEOTIDE SEQUENCE [LARGE SCALE GENOMIC DNA]</scope>
    <source>
        <strain evidence="3">Ribe_18-Q3-R11-54_BAT3C.373</strain>
    </source>
</reference>
<dbReference type="InterPro" id="IPR058515">
    <property type="entry name" value="DUF8202"/>
</dbReference>
<evidence type="ECO:0000259" key="2">
    <source>
        <dbReference type="Pfam" id="PF26628"/>
    </source>
</evidence>
<keyword evidence="1" id="KW-0732">Signal</keyword>
<gene>
    <name evidence="3" type="ORF">IPO85_00885</name>
</gene>
<organism evidence="3 4">
    <name type="scientific">Candidatus Defluviibacterium haderslevense</name>
    <dbReference type="NCBI Taxonomy" id="2981993"/>
    <lineage>
        <taxon>Bacteria</taxon>
        <taxon>Pseudomonadati</taxon>
        <taxon>Bacteroidota</taxon>
        <taxon>Saprospiria</taxon>
        <taxon>Saprospirales</taxon>
        <taxon>Saprospiraceae</taxon>
        <taxon>Candidatus Defluviibacterium</taxon>
    </lineage>
</organism>
<dbReference type="AlphaFoldDB" id="A0A9D7XFN4"/>
<dbReference type="Proteomes" id="UP000808349">
    <property type="component" value="Unassembled WGS sequence"/>
</dbReference>
<protein>
    <recommendedName>
        <fullName evidence="2">DUF8202 domain-containing protein</fullName>
    </recommendedName>
</protein>